<feature type="transmembrane region" description="Helical" evidence="7">
    <location>
        <begin position="363"/>
        <end position="385"/>
    </location>
</feature>
<dbReference type="InterPro" id="IPR036097">
    <property type="entry name" value="HisK_dim/P_sf"/>
</dbReference>
<evidence type="ECO:0000256" key="1">
    <source>
        <dbReference type="ARBA" id="ARBA00000085"/>
    </source>
</evidence>
<dbReference type="GO" id="GO:0000155">
    <property type="term" value="F:phosphorelay sensor kinase activity"/>
    <property type="evidence" value="ECO:0007669"/>
    <property type="project" value="InterPro"/>
</dbReference>
<dbReference type="SUPFAM" id="SSF55785">
    <property type="entry name" value="PYP-like sensor domain (PAS domain)"/>
    <property type="match status" value="1"/>
</dbReference>
<evidence type="ECO:0000256" key="7">
    <source>
        <dbReference type="SAM" id="Phobius"/>
    </source>
</evidence>
<keyword evidence="3" id="KW-0597">Phosphoprotein</keyword>
<dbReference type="PANTHER" id="PTHR43711:SF1">
    <property type="entry name" value="HISTIDINE KINASE 1"/>
    <property type="match status" value="1"/>
</dbReference>
<dbReference type="OrthoDB" id="1931120at2"/>
<evidence type="ECO:0000313" key="10">
    <source>
        <dbReference type="Proteomes" id="UP000315252"/>
    </source>
</evidence>
<organism evidence="9 10">
    <name type="scientific">Denitrobaculum tricleocarpae</name>
    <dbReference type="NCBI Taxonomy" id="2591009"/>
    <lineage>
        <taxon>Bacteria</taxon>
        <taxon>Pseudomonadati</taxon>
        <taxon>Pseudomonadota</taxon>
        <taxon>Alphaproteobacteria</taxon>
        <taxon>Rhodospirillales</taxon>
        <taxon>Rhodospirillaceae</taxon>
        <taxon>Denitrobaculum</taxon>
    </lineage>
</organism>
<dbReference type="CDD" id="cd16922">
    <property type="entry name" value="HATPase_EvgS-ArcB-TorS-like"/>
    <property type="match status" value="1"/>
</dbReference>
<dbReference type="InterPro" id="IPR036890">
    <property type="entry name" value="HATPase_C_sf"/>
</dbReference>
<dbReference type="Gene3D" id="1.10.287.130">
    <property type="match status" value="1"/>
</dbReference>
<dbReference type="InterPro" id="IPR003594">
    <property type="entry name" value="HATPase_dom"/>
</dbReference>
<feature type="transmembrane region" description="Helical" evidence="7">
    <location>
        <begin position="223"/>
        <end position="243"/>
    </location>
</feature>
<feature type="transmembrane region" description="Helical" evidence="7">
    <location>
        <begin position="12"/>
        <end position="29"/>
    </location>
</feature>
<keyword evidence="7" id="KW-1133">Transmembrane helix</keyword>
<feature type="transmembrane region" description="Helical" evidence="7">
    <location>
        <begin position="313"/>
        <end position="333"/>
    </location>
</feature>
<dbReference type="InterPro" id="IPR003661">
    <property type="entry name" value="HisK_dim/P_dom"/>
</dbReference>
<dbReference type="EC" id="2.7.13.3" evidence="2"/>
<feature type="transmembrane region" description="Helical" evidence="7">
    <location>
        <begin position="249"/>
        <end position="269"/>
    </location>
</feature>
<dbReference type="Pfam" id="PF02518">
    <property type="entry name" value="HATPase_c"/>
    <property type="match status" value="1"/>
</dbReference>
<dbReference type="InterPro" id="IPR050736">
    <property type="entry name" value="Sensor_HK_Regulatory"/>
</dbReference>
<evidence type="ECO:0000256" key="2">
    <source>
        <dbReference type="ARBA" id="ARBA00012438"/>
    </source>
</evidence>
<feature type="domain" description="Histidine kinase" evidence="8">
    <location>
        <begin position="543"/>
        <end position="760"/>
    </location>
</feature>
<keyword evidence="10" id="KW-1185">Reference proteome</keyword>
<dbReference type="EMBL" id="VHSH01000011">
    <property type="protein sequence ID" value="TQV73352.1"/>
    <property type="molecule type" value="Genomic_DNA"/>
</dbReference>
<name>A0A545T821_9PROT</name>
<evidence type="ECO:0000256" key="3">
    <source>
        <dbReference type="ARBA" id="ARBA00022553"/>
    </source>
</evidence>
<feature type="transmembrane region" description="Helical" evidence="7">
    <location>
        <begin position="340"/>
        <end position="357"/>
    </location>
</feature>
<dbReference type="SMART" id="SM00387">
    <property type="entry name" value="HATPase_c"/>
    <property type="match status" value="1"/>
</dbReference>
<dbReference type="Gene3D" id="3.30.565.10">
    <property type="entry name" value="Histidine kinase-like ATPase, C-terminal domain"/>
    <property type="match status" value="1"/>
</dbReference>
<dbReference type="PANTHER" id="PTHR43711">
    <property type="entry name" value="TWO-COMPONENT HISTIDINE KINASE"/>
    <property type="match status" value="1"/>
</dbReference>
<feature type="transmembrane region" description="Helical" evidence="7">
    <location>
        <begin position="154"/>
        <end position="178"/>
    </location>
</feature>
<protein>
    <recommendedName>
        <fullName evidence="2">histidine kinase</fullName>
        <ecNumber evidence="2">2.7.13.3</ecNumber>
    </recommendedName>
</protein>
<dbReference type="PRINTS" id="PR00344">
    <property type="entry name" value="BCTRLSENSOR"/>
</dbReference>
<evidence type="ECO:0000256" key="6">
    <source>
        <dbReference type="ARBA" id="ARBA00023012"/>
    </source>
</evidence>
<dbReference type="Gene3D" id="3.30.450.20">
    <property type="entry name" value="PAS domain"/>
    <property type="match status" value="1"/>
</dbReference>
<evidence type="ECO:0000256" key="5">
    <source>
        <dbReference type="ARBA" id="ARBA00022777"/>
    </source>
</evidence>
<dbReference type="SUPFAM" id="SSF55874">
    <property type="entry name" value="ATPase domain of HSP90 chaperone/DNA topoisomerase II/histidine kinase"/>
    <property type="match status" value="1"/>
</dbReference>
<dbReference type="AlphaFoldDB" id="A0A545T821"/>
<accession>A0A545T821</accession>
<dbReference type="SMART" id="SM00388">
    <property type="entry name" value="HisKA"/>
    <property type="match status" value="1"/>
</dbReference>
<sequence length="773" mass="84299">MDSVRNGRRAYIAVAVCLISLLVFVGFFIHSSEREQQRLAEAELTAVANGIATLAVFELKTSPAPNLPRLLQQLAVADDLLRIAFQDNETAKTYEVVRSSNDLFPDLDDPRRGMRLDVISLEIPVFLEGKLQGRLELEKPVLPPPGARSMWEHLFVSLLTLFAALTAVLIGLRIFVVARSSASSDSRRPLSPLEAIVSPFRSHDSADFAALRPDQVAAVVRQAGFTMMVNLANISFLLAILWQEVPLPLLIPWAVFVYLLVLAALWSWWRNHKRPLPDKVSKRALRRMTYRAGVLGLAWGIALSVFFTDASAVARYILIAVGLGTAAGGTAALAPVPSAAIAFTSAILVPAALRFATLEGDGFITLAVLCVLFACAMGAFLSQVYHAFARNVLARLDEARHAETLALVMNTYEEQASDWLWETDSDGRLRAVPRRMELLFGKNTGGLTGRTFREIGAGSEGNAWYELLQKLDAGQGFRGEVIETLDHLGERRWISLSGRCRPGGEWHGVGSDVTERERALASMREAIEAAEAASRVTSAFLATTSHELRTPLNAIIGFSQMLTIGQLKPEKVKDYIQTINSAGQHLLQIVNGILEMAQIEAGSKRLFRETFDLEEIVGASVEFLSFEASKAKVTVRVAPSAAPIRICADRQALRQVLLNIIGNAVKFTPEGGSIDVAARTLDDSVEITVADTGIGISQRHIDRVFQPFAQADDRLARRYEGTGLGLSIAKGLIELHGGSLLIRSRVGEGTTLTVTLPRGLSGNQLERQEPASQ</sequence>
<gene>
    <name evidence="9" type="ORF">FKG95_25390</name>
</gene>
<dbReference type="InterPro" id="IPR004358">
    <property type="entry name" value="Sig_transdc_His_kin-like_C"/>
</dbReference>
<comment type="caution">
    <text evidence="9">The sequence shown here is derived from an EMBL/GenBank/DDBJ whole genome shotgun (WGS) entry which is preliminary data.</text>
</comment>
<dbReference type="InterPro" id="IPR035965">
    <property type="entry name" value="PAS-like_dom_sf"/>
</dbReference>
<dbReference type="FunFam" id="3.30.565.10:FF:000006">
    <property type="entry name" value="Sensor histidine kinase WalK"/>
    <property type="match status" value="1"/>
</dbReference>
<keyword evidence="4" id="KW-0808">Transferase</keyword>
<evidence type="ECO:0000313" key="9">
    <source>
        <dbReference type="EMBL" id="TQV73352.1"/>
    </source>
</evidence>
<dbReference type="Proteomes" id="UP000315252">
    <property type="component" value="Unassembled WGS sequence"/>
</dbReference>
<evidence type="ECO:0000259" key="8">
    <source>
        <dbReference type="PROSITE" id="PS50109"/>
    </source>
</evidence>
<dbReference type="SUPFAM" id="SSF47384">
    <property type="entry name" value="Homodimeric domain of signal transducing histidine kinase"/>
    <property type="match status" value="1"/>
</dbReference>
<feature type="transmembrane region" description="Helical" evidence="7">
    <location>
        <begin position="290"/>
        <end position="307"/>
    </location>
</feature>
<dbReference type="PROSITE" id="PS50109">
    <property type="entry name" value="HIS_KIN"/>
    <property type="match status" value="1"/>
</dbReference>
<reference evidence="9 10" key="1">
    <citation type="submission" date="2019-06" db="EMBL/GenBank/DDBJ databases">
        <title>Whole genome sequence for Rhodospirillaceae sp. R148.</title>
        <authorList>
            <person name="Wang G."/>
        </authorList>
    </citation>
    <scope>NUCLEOTIDE SEQUENCE [LARGE SCALE GENOMIC DNA]</scope>
    <source>
        <strain evidence="9 10">R148</strain>
    </source>
</reference>
<keyword evidence="7" id="KW-0472">Membrane</keyword>
<dbReference type="Pfam" id="PF00512">
    <property type="entry name" value="HisKA"/>
    <property type="match status" value="1"/>
</dbReference>
<keyword evidence="6" id="KW-0902">Two-component regulatory system</keyword>
<proteinExistence type="predicted"/>
<dbReference type="CDD" id="cd00082">
    <property type="entry name" value="HisKA"/>
    <property type="match status" value="1"/>
</dbReference>
<keyword evidence="7" id="KW-0812">Transmembrane</keyword>
<evidence type="ECO:0000256" key="4">
    <source>
        <dbReference type="ARBA" id="ARBA00022679"/>
    </source>
</evidence>
<dbReference type="InterPro" id="IPR005467">
    <property type="entry name" value="His_kinase_dom"/>
</dbReference>
<dbReference type="RefSeq" id="WP_142899252.1">
    <property type="nucleotide sequence ID" value="NZ_ML660062.1"/>
</dbReference>
<comment type="catalytic activity">
    <reaction evidence="1">
        <text>ATP + protein L-histidine = ADP + protein N-phospho-L-histidine.</text>
        <dbReference type="EC" id="2.7.13.3"/>
    </reaction>
</comment>
<keyword evidence="5" id="KW-0418">Kinase</keyword>